<reference evidence="8" key="1">
    <citation type="submission" date="2009-11" db="EMBL/GenBank/DDBJ databases">
        <authorList>
            <consortium name="The Broad Institute Genome Sequencing Platform"/>
            <person name="Ward D."/>
            <person name="Feldgarden M."/>
            <person name="Earl A."/>
            <person name="Young S.K."/>
            <person name="Zeng Q."/>
            <person name="Koehrsen M."/>
            <person name="Alvarado L."/>
            <person name="Berlin A."/>
            <person name="Bochicchio J."/>
            <person name="Borenstein D."/>
            <person name="Chapman S.B."/>
            <person name="Chen Z."/>
            <person name="Engels R."/>
            <person name="Freedman E."/>
            <person name="Gellesch M."/>
            <person name="Goldberg J."/>
            <person name="Griggs A."/>
            <person name="Gujja S."/>
            <person name="Heilman E."/>
            <person name="Heiman D."/>
            <person name="Hepburn T."/>
            <person name="Howarth C."/>
            <person name="Jen D."/>
            <person name="Larson L."/>
            <person name="Lewis B."/>
            <person name="Mehta T."/>
            <person name="Park D."/>
            <person name="Pearson M."/>
            <person name="Roberts A."/>
            <person name="Saif S."/>
            <person name="Shea T."/>
            <person name="Shenoy N."/>
            <person name="Sisk P."/>
            <person name="Stolte C."/>
            <person name="Sykes S."/>
            <person name="Thomson T."/>
            <person name="Walk T."/>
            <person name="White J."/>
            <person name="Yandava C."/>
            <person name="Izard J."/>
            <person name="Baranova O.V."/>
            <person name="Blanton J.M."/>
            <person name="Tanner A.C."/>
            <person name="Dewhirst F.E."/>
            <person name="Haas B."/>
            <person name="Nusbaum C."/>
            <person name="Birren B."/>
        </authorList>
    </citation>
    <scope>NUCLEOTIDE SEQUENCE [LARGE SCALE GENOMIC DNA]</scope>
    <source>
        <strain evidence="8">1-1 BBBD Race 1</strain>
    </source>
</reference>
<dbReference type="SUPFAM" id="SSF52799">
    <property type="entry name" value="(Phosphotyrosine protein) phosphatases II"/>
    <property type="match status" value="1"/>
</dbReference>
<dbReference type="EnsemblFungi" id="PTTG_07291-t43_1">
    <property type="protein sequence ID" value="PTTG_07291-t43_1-p1"/>
    <property type="gene ID" value="PTTG_07291"/>
</dbReference>
<evidence type="ECO:0000256" key="2">
    <source>
        <dbReference type="ARBA" id="ARBA00013064"/>
    </source>
</evidence>
<feature type="domain" description="Tyrosine specific protein phosphatases" evidence="7">
    <location>
        <begin position="629"/>
        <end position="690"/>
    </location>
</feature>
<feature type="compositionally biased region" description="Polar residues" evidence="5">
    <location>
        <begin position="47"/>
        <end position="67"/>
    </location>
</feature>
<protein>
    <recommendedName>
        <fullName evidence="2">protein-tyrosine-phosphatase</fullName>
        <ecNumber evidence="2">3.1.3.48</ecNumber>
    </recommendedName>
</protein>
<dbReference type="GO" id="GO:0043409">
    <property type="term" value="P:negative regulation of MAPK cascade"/>
    <property type="evidence" value="ECO:0007669"/>
    <property type="project" value="TreeGrafter"/>
</dbReference>
<feature type="region of interest" description="Disordered" evidence="5">
    <location>
        <begin position="844"/>
        <end position="863"/>
    </location>
</feature>
<dbReference type="CDD" id="cd14498">
    <property type="entry name" value="DSP"/>
    <property type="match status" value="1"/>
</dbReference>
<reference evidence="8" key="2">
    <citation type="submission" date="2016-05" db="EMBL/GenBank/DDBJ databases">
        <title>Comparative analysis highlights variable genome content of wheat rusts and divergence of the mating loci.</title>
        <authorList>
            <person name="Cuomo C.A."/>
            <person name="Bakkeren G."/>
            <person name="Szabo L."/>
            <person name="Khalil H."/>
            <person name="Joly D."/>
            <person name="Goldberg J."/>
            <person name="Young S."/>
            <person name="Zeng Q."/>
            <person name="Fellers J."/>
        </authorList>
    </citation>
    <scope>NUCLEOTIDE SEQUENCE [LARGE SCALE GENOMIC DNA]</scope>
    <source>
        <strain evidence="8">1-1 BBBD Race 1</strain>
    </source>
</reference>
<feature type="compositionally biased region" description="Polar residues" evidence="5">
    <location>
        <begin position="396"/>
        <end position="405"/>
    </location>
</feature>
<dbReference type="STRING" id="630390.A0A180GYB1"/>
<evidence type="ECO:0000313" key="10">
    <source>
        <dbReference type="Proteomes" id="UP000005240"/>
    </source>
</evidence>
<evidence type="ECO:0000259" key="7">
    <source>
        <dbReference type="PROSITE" id="PS50056"/>
    </source>
</evidence>
<gene>
    <name evidence="8" type="ORF">PTTG_07291</name>
</gene>
<dbReference type="AlphaFoldDB" id="A0A180GYB1"/>
<dbReference type="PANTHER" id="PTHR10159">
    <property type="entry name" value="DUAL SPECIFICITY PROTEIN PHOSPHATASE"/>
    <property type="match status" value="1"/>
</dbReference>
<dbReference type="OrthoDB" id="273181at2759"/>
<feature type="region of interest" description="Disordered" evidence="5">
    <location>
        <begin position="14"/>
        <end position="67"/>
    </location>
</feature>
<feature type="compositionally biased region" description="Low complexity" evidence="5">
    <location>
        <begin position="743"/>
        <end position="762"/>
    </location>
</feature>
<dbReference type="Gene3D" id="3.90.190.10">
    <property type="entry name" value="Protein tyrosine phosphatase superfamily"/>
    <property type="match status" value="1"/>
</dbReference>
<keyword evidence="10" id="KW-1185">Reference proteome</keyword>
<evidence type="ECO:0000256" key="5">
    <source>
        <dbReference type="SAM" id="MobiDB-lite"/>
    </source>
</evidence>
<keyword evidence="3" id="KW-0378">Hydrolase</keyword>
<sequence>MFILAPNKALVKLGQEAPPPCTSPPTLAAGSRTAASRSKYQVESDSRSGLTNPNKHPPTISSTQQPPNQLNLIALETPTWSTNSLPSPPAHSPTNRRLSKQRLRNTLTQAEISEIEQLGVKFIDPPQSPQHTNSTLSRSSSQNIHRVASSRRTSINRRKSLKTTPTSHNIKPQPISSDQLLQLISNQAQPPLLVIDLRCLNTYLGPNGRLKGSINLNFPSLLIKRFRKGVPNHFQLNPFITTEAGKRYYSKLENTLQSSSSSSVLAQLDICVIDDQLVDELPKQTSNSLGSVFLDLLAKLFAQHQRSSGLYFLNEKFETLSHNLAAQHSLLLGEPQRPQQASQGESTNPTHPPHLSQTILNTSSSTATTTTTSTSASGPQGLLRLRPSAPVRSLPSVDQSNGEPTQHQPQQQQQQQQQPGPLCSPGLSTSVGPLPSRTKPPKLRRIDTSESLLSAPRSTASLALSSKHSLGQLKIDHLSIACSPTSHHSPSPLSKLSSSHPPEESPSAEPTTCRPHVKFSDDHHDPTHDQPQPPNRPGHSSYDHSPGSPSTNPEIHFKVSTIIPSFLYLGPEPSKETDFAELDRLGIQRILNTALECVDEEELIRTRYPFIRKYFQIPLRDFVEETGVQKGIDQANRVLNDAFLHSAPTYVRCKAGKSRSVTIVLAYLIHRYRWSLKKVYAHVSERRAGICPNIGFLAELMSFEQRELMPKTHSVLGPHRANSIRPGESGLLGHLKSARLVSHHYPSSSSTSTSVSASVLSPKRIDPHSPRPHPDHQQNQHQAEEAEEEEGGHGEAFAAYSFGQKPLPTSLLRARPPPTKSYSLDLDRSHRFRVRSLAVAAKTDFFAPPPPPAQPPRDNLANLDNPLLVSPDRASPRSVFSKGPRDSLPPGFFPAATTPTRSDTVAAAAPQDSGVADSLDAPLHGYSWPMNPNAFHLSMAATRQPKRPGRPGRSVLEDVDSLSQAASCGYSFAPTLRSSFSSDLMAASMDGGASSDAACAPDQPLFHKFSTHENSDWANGGACFENGGAGKCTQNWWQNGALPAMALDATEALSQESYLL</sequence>
<feature type="region of interest" description="Disordered" evidence="5">
    <location>
        <begin position="335"/>
        <end position="456"/>
    </location>
</feature>
<dbReference type="InterPro" id="IPR029021">
    <property type="entry name" value="Prot-tyrosine_phosphatase-like"/>
</dbReference>
<dbReference type="Gene3D" id="3.40.250.10">
    <property type="entry name" value="Rhodanese-like domain"/>
    <property type="match status" value="1"/>
</dbReference>
<feature type="compositionally biased region" description="Low complexity" evidence="5">
    <location>
        <begin position="362"/>
        <end position="377"/>
    </location>
</feature>
<dbReference type="GO" id="GO:0004725">
    <property type="term" value="F:protein tyrosine phosphatase activity"/>
    <property type="evidence" value="ECO:0007669"/>
    <property type="project" value="UniProtKB-EC"/>
</dbReference>
<feature type="region of interest" description="Disordered" evidence="5">
    <location>
        <begin position="483"/>
        <end position="555"/>
    </location>
</feature>
<keyword evidence="4" id="KW-0904">Protein phosphatase</keyword>
<organism evidence="8">
    <name type="scientific">Puccinia triticina (isolate 1-1 / race 1 (BBBD))</name>
    <name type="common">Brown leaf rust fungus</name>
    <dbReference type="NCBI Taxonomy" id="630390"/>
    <lineage>
        <taxon>Eukaryota</taxon>
        <taxon>Fungi</taxon>
        <taxon>Dikarya</taxon>
        <taxon>Basidiomycota</taxon>
        <taxon>Pucciniomycotina</taxon>
        <taxon>Pucciniomycetes</taxon>
        <taxon>Pucciniales</taxon>
        <taxon>Pucciniaceae</taxon>
        <taxon>Puccinia</taxon>
    </lineage>
</organism>
<dbReference type="InterPro" id="IPR000387">
    <property type="entry name" value="Tyr_Pase_dom"/>
</dbReference>
<dbReference type="InterPro" id="IPR020422">
    <property type="entry name" value="TYR_PHOSPHATASE_DUAL_dom"/>
</dbReference>
<accession>A0A180GYB1</accession>
<comment type="similarity">
    <text evidence="1">Belongs to the protein-tyrosine phosphatase family. Non-receptor class dual specificity subfamily.</text>
</comment>
<dbReference type="PROSITE" id="PS50054">
    <property type="entry name" value="TYR_PHOSPHATASE_DUAL"/>
    <property type="match status" value="1"/>
</dbReference>
<feature type="region of interest" description="Disordered" evidence="5">
    <location>
        <begin position="118"/>
        <end position="173"/>
    </location>
</feature>
<dbReference type="Proteomes" id="UP000005240">
    <property type="component" value="Unassembled WGS sequence"/>
</dbReference>
<evidence type="ECO:0000313" key="9">
    <source>
        <dbReference type="EnsemblFungi" id="PTTG_07291-t43_1-p1"/>
    </source>
</evidence>
<name>A0A180GYB1_PUCT1</name>
<evidence type="ECO:0000259" key="6">
    <source>
        <dbReference type="PROSITE" id="PS50054"/>
    </source>
</evidence>
<evidence type="ECO:0000256" key="1">
    <source>
        <dbReference type="ARBA" id="ARBA00008601"/>
    </source>
</evidence>
<dbReference type="EMBL" id="ADAS02000010">
    <property type="protein sequence ID" value="OAV97836.1"/>
    <property type="molecule type" value="Genomic_DNA"/>
</dbReference>
<dbReference type="EC" id="3.1.3.48" evidence="2"/>
<dbReference type="InterPro" id="IPR000340">
    <property type="entry name" value="Dual-sp_phosphatase_cat-dom"/>
</dbReference>
<dbReference type="InterPro" id="IPR036873">
    <property type="entry name" value="Rhodanese-like_dom_sf"/>
</dbReference>
<dbReference type="Pfam" id="PF00782">
    <property type="entry name" value="DSPc"/>
    <property type="match status" value="1"/>
</dbReference>
<feature type="region of interest" description="Disordered" evidence="5">
    <location>
        <begin position="869"/>
        <end position="891"/>
    </location>
</feature>
<evidence type="ECO:0000256" key="4">
    <source>
        <dbReference type="ARBA" id="ARBA00022912"/>
    </source>
</evidence>
<feature type="compositionally biased region" description="Low complexity" evidence="5">
    <location>
        <begin position="483"/>
        <end position="512"/>
    </location>
</feature>
<feature type="domain" description="Tyrosine-protein phosphatase" evidence="6">
    <location>
        <begin position="558"/>
        <end position="709"/>
    </location>
</feature>
<reference evidence="9" key="4">
    <citation type="submission" date="2025-05" db="UniProtKB">
        <authorList>
            <consortium name="EnsemblFungi"/>
        </authorList>
    </citation>
    <scope>IDENTIFICATION</scope>
    <source>
        <strain evidence="9">isolate 1-1 / race 1 (BBBD)</strain>
    </source>
</reference>
<feature type="compositionally biased region" description="Basic and acidic residues" evidence="5">
    <location>
        <begin position="763"/>
        <end position="784"/>
    </location>
</feature>
<feature type="compositionally biased region" description="Basic and acidic residues" evidence="5">
    <location>
        <begin position="518"/>
        <end position="528"/>
    </location>
</feature>
<dbReference type="PANTHER" id="PTHR10159:SF530">
    <property type="entry name" value="DUAL SPECIFICITY PROTEIN PHOSPHATASE DDB_G0271350-RELATED"/>
    <property type="match status" value="1"/>
</dbReference>
<evidence type="ECO:0000313" key="8">
    <source>
        <dbReference type="EMBL" id="OAV97836.1"/>
    </source>
</evidence>
<dbReference type="FunFam" id="3.90.190.10:FF:000120">
    <property type="entry name" value="MAP kinase phosphatase, putative"/>
    <property type="match status" value="1"/>
</dbReference>
<evidence type="ECO:0000256" key="3">
    <source>
        <dbReference type="ARBA" id="ARBA00022801"/>
    </source>
</evidence>
<proteinExistence type="inferred from homology"/>
<feature type="compositionally biased region" description="Polar residues" evidence="5">
    <location>
        <begin position="337"/>
        <end position="361"/>
    </location>
</feature>
<feature type="region of interest" description="Disordered" evidence="5">
    <location>
        <begin position="742"/>
        <end position="792"/>
    </location>
</feature>
<reference evidence="9 10" key="3">
    <citation type="journal article" date="2017" name="G3 (Bethesda)">
        <title>Comparative analysis highlights variable genome content of wheat rusts and divergence of the mating loci.</title>
        <authorList>
            <person name="Cuomo C.A."/>
            <person name="Bakkeren G."/>
            <person name="Khalil H.B."/>
            <person name="Panwar V."/>
            <person name="Joly D."/>
            <person name="Linning R."/>
            <person name="Sakthikumar S."/>
            <person name="Song X."/>
            <person name="Adiconis X."/>
            <person name="Fan L."/>
            <person name="Goldberg J.M."/>
            <person name="Levin J.Z."/>
            <person name="Young S."/>
            <person name="Zeng Q."/>
            <person name="Anikster Y."/>
            <person name="Bruce M."/>
            <person name="Wang M."/>
            <person name="Yin C."/>
            <person name="McCallum B."/>
            <person name="Szabo L.J."/>
            <person name="Hulbert S."/>
            <person name="Chen X."/>
            <person name="Fellers J.P."/>
        </authorList>
    </citation>
    <scope>NUCLEOTIDE SEQUENCE</scope>
    <source>
        <strain evidence="9">isolate 1-1 / race 1 (BBBD)</strain>
        <strain evidence="10">Isolate 1-1 / race 1 (BBBD)</strain>
    </source>
</reference>
<feature type="compositionally biased region" description="Polar residues" evidence="5">
    <location>
        <begin position="162"/>
        <end position="173"/>
    </location>
</feature>
<dbReference type="GO" id="GO:0005737">
    <property type="term" value="C:cytoplasm"/>
    <property type="evidence" value="ECO:0007669"/>
    <property type="project" value="TreeGrafter"/>
</dbReference>
<dbReference type="SUPFAM" id="SSF52821">
    <property type="entry name" value="Rhodanese/Cell cycle control phosphatase"/>
    <property type="match status" value="1"/>
</dbReference>
<dbReference type="VEuPathDB" id="FungiDB:PTTG_07291"/>
<dbReference type="PROSITE" id="PS50056">
    <property type="entry name" value="TYR_PHOSPHATASE_2"/>
    <property type="match status" value="1"/>
</dbReference>
<feature type="compositionally biased region" description="Polar residues" evidence="5">
    <location>
        <begin position="129"/>
        <end position="144"/>
    </location>
</feature>
<feature type="compositionally biased region" description="Low complexity" evidence="5">
    <location>
        <begin position="406"/>
        <end position="419"/>
    </location>
</feature>
<feature type="region of interest" description="Disordered" evidence="5">
    <location>
        <begin position="79"/>
        <end position="101"/>
    </location>
</feature>
<dbReference type="SMART" id="SM00195">
    <property type="entry name" value="DSPc"/>
    <property type="match status" value="1"/>
</dbReference>